<proteinExistence type="predicted"/>
<sequence length="63" mass="7260">LTALPKQARRLKASILMYTVWNLCKERNRRTFKGKSAQPQQAVVFIKEKMALRRQACGCLVIP</sequence>
<dbReference type="EMBL" id="LWDX02004304">
    <property type="protein sequence ID" value="OEL37759.1"/>
    <property type="molecule type" value="Genomic_DNA"/>
</dbReference>
<dbReference type="AlphaFoldDB" id="A0A1E5WK56"/>
<gene>
    <name evidence="1" type="ORF">BAE44_0001222</name>
</gene>
<name>A0A1E5WK56_9POAL</name>
<feature type="non-terminal residue" evidence="1">
    <location>
        <position position="1"/>
    </location>
</feature>
<organism evidence="1 2">
    <name type="scientific">Dichanthelium oligosanthes</name>
    <dbReference type="NCBI Taxonomy" id="888268"/>
    <lineage>
        <taxon>Eukaryota</taxon>
        <taxon>Viridiplantae</taxon>
        <taxon>Streptophyta</taxon>
        <taxon>Embryophyta</taxon>
        <taxon>Tracheophyta</taxon>
        <taxon>Spermatophyta</taxon>
        <taxon>Magnoliopsida</taxon>
        <taxon>Liliopsida</taxon>
        <taxon>Poales</taxon>
        <taxon>Poaceae</taxon>
        <taxon>PACMAD clade</taxon>
        <taxon>Panicoideae</taxon>
        <taxon>Panicodae</taxon>
        <taxon>Paniceae</taxon>
        <taxon>Dichantheliinae</taxon>
        <taxon>Dichanthelium</taxon>
    </lineage>
</organism>
<reference evidence="1 2" key="1">
    <citation type="submission" date="2016-09" db="EMBL/GenBank/DDBJ databases">
        <title>The draft genome of Dichanthelium oligosanthes: A C3 panicoid grass species.</title>
        <authorList>
            <person name="Studer A.J."/>
            <person name="Schnable J.C."/>
            <person name="Brutnell T.P."/>
        </authorList>
    </citation>
    <scope>NUCLEOTIDE SEQUENCE [LARGE SCALE GENOMIC DNA]</scope>
    <source>
        <strain evidence="2">cv. Kellogg 1175</strain>
        <tissue evidence="1">Leaf</tissue>
    </source>
</reference>
<protein>
    <submittedName>
        <fullName evidence="1">Uncharacterized protein</fullName>
    </submittedName>
</protein>
<comment type="caution">
    <text evidence="1">The sequence shown here is derived from an EMBL/GenBank/DDBJ whole genome shotgun (WGS) entry which is preliminary data.</text>
</comment>
<accession>A0A1E5WK56</accession>
<evidence type="ECO:0000313" key="2">
    <source>
        <dbReference type="Proteomes" id="UP000095767"/>
    </source>
</evidence>
<dbReference type="Proteomes" id="UP000095767">
    <property type="component" value="Unassembled WGS sequence"/>
</dbReference>
<evidence type="ECO:0000313" key="1">
    <source>
        <dbReference type="EMBL" id="OEL37759.1"/>
    </source>
</evidence>
<keyword evidence="2" id="KW-1185">Reference proteome</keyword>